<evidence type="ECO:0000256" key="2">
    <source>
        <dbReference type="ARBA" id="ARBA00022723"/>
    </source>
</evidence>
<dbReference type="PROSITE" id="PS00198">
    <property type="entry name" value="4FE4S_FER_1"/>
    <property type="match status" value="1"/>
</dbReference>
<sequence>MSSTVYFANIRAGYRENLFDKLERLLETAGCGERVSRGDLIAVKVHFGEKGGHAYIRPTFLRRIVDTVRKCGGTPFLTDSCTLYPGERKEAVSALKCAIENGFDFAVVGAPLIMCDGLRGHSARKVAIEGELLREADIASGILDADGMLVVSHFKCHELTGFGGAIKNLGMGCSSRSGKMEQHCNLAPTVKEEACVSCGACIRGCAHEAIRSIKGKARIDADKCVGCARCITVCPETAIRVNWGSESATVMRKMAEYALAAVQDKRDKTLYINFVTQVSPLCDCYGHTDAPIVPDQGILISDDPVALDQACADLVNQAEALPGTALSCNLKPGEDKFRGLHPEIDWEITLEHAEKVGLGQRAYRLEQLAPKGKDW</sequence>
<feature type="domain" description="4Fe-4S ferredoxin-type" evidence="5">
    <location>
        <begin position="186"/>
        <end position="211"/>
    </location>
</feature>
<dbReference type="EMBL" id="VNIB01000004">
    <property type="protein sequence ID" value="TYO98932.1"/>
    <property type="molecule type" value="Genomic_DNA"/>
</dbReference>
<reference evidence="6 7" key="1">
    <citation type="submission" date="2019-07" db="EMBL/GenBank/DDBJ databases">
        <title>Genomic Encyclopedia of Type Strains, Phase IV (KMG-IV): sequencing the most valuable type-strain genomes for metagenomic binning, comparative biology and taxonomic classification.</title>
        <authorList>
            <person name="Goeker M."/>
        </authorList>
    </citation>
    <scope>NUCLEOTIDE SEQUENCE [LARGE SCALE GENOMIC DNA]</scope>
    <source>
        <strain evidence="6 7">SS015</strain>
    </source>
</reference>
<evidence type="ECO:0000259" key="5">
    <source>
        <dbReference type="PROSITE" id="PS51379"/>
    </source>
</evidence>
<organism evidence="6 7">
    <name type="scientific">Geothermobacter ehrlichii</name>
    <dbReference type="NCBI Taxonomy" id="213224"/>
    <lineage>
        <taxon>Bacteria</taxon>
        <taxon>Pseudomonadati</taxon>
        <taxon>Thermodesulfobacteriota</taxon>
        <taxon>Desulfuromonadia</taxon>
        <taxon>Desulfuromonadales</taxon>
        <taxon>Geothermobacteraceae</taxon>
        <taxon>Geothermobacter</taxon>
    </lineage>
</organism>
<dbReference type="RefSeq" id="WP_148895399.1">
    <property type="nucleotide sequence ID" value="NZ_VNIB01000004.1"/>
</dbReference>
<name>A0A5D3WKK9_9BACT</name>
<dbReference type="Proteomes" id="UP000324159">
    <property type="component" value="Unassembled WGS sequence"/>
</dbReference>
<evidence type="ECO:0000313" key="6">
    <source>
        <dbReference type="EMBL" id="TYO98932.1"/>
    </source>
</evidence>
<feature type="domain" description="4Fe-4S ferredoxin-type" evidence="5">
    <location>
        <begin position="215"/>
        <end position="244"/>
    </location>
</feature>
<dbReference type="PROSITE" id="PS51379">
    <property type="entry name" value="4FE4S_FER_2"/>
    <property type="match status" value="2"/>
</dbReference>
<dbReference type="AlphaFoldDB" id="A0A5D3WKK9"/>
<dbReference type="InterPro" id="IPR017896">
    <property type="entry name" value="4Fe4S_Fe-S-bd"/>
</dbReference>
<accession>A0A5D3WKK9</accession>
<dbReference type="PANTHER" id="PTHR24960">
    <property type="entry name" value="PHOTOSYSTEM I IRON-SULFUR CENTER-RELATED"/>
    <property type="match status" value="1"/>
</dbReference>
<dbReference type="Pfam" id="PF04015">
    <property type="entry name" value="DUF362"/>
    <property type="match status" value="1"/>
</dbReference>
<proteinExistence type="predicted"/>
<keyword evidence="7" id="KW-1185">Reference proteome</keyword>
<dbReference type="InterPro" id="IPR050157">
    <property type="entry name" value="PSI_iron-sulfur_center"/>
</dbReference>
<dbReference type="PANTHER" id="PTHR24960:SF83">
    <property type="entry name" value="4FE-4S FERREDOXIN-TYPE DOMAIN-CONTAINING PROTEIN"/>
    <property type="match status" value="1"/>
</dbReference>
<gene>
    <name evidence="6" type="ORF">EDC39_10456</name>
</gene>
<dbReference type="InterPro" id="IPR017900">
    <property type="entry name" value="4Fe4S_Fe_S_CS"/>
</dbReference>
<dbReference type="GO" id="GO:0046872">
    <property type="term" value="F:metal ion binding"/>
    <property type="evidence" value="ECO:0007669"/>
    <property type="project" value="UniProtKB-KW"/>
</dbReference>
<dbReference type="SUPFAM" id="SSF54862">
    <property type="entry name" value="4Fe-4S ferredoxins"/>
    <property type="match status" value="1"/>
</dbReference>
<evidence type="ECO:0000256" key="3">
    <source>
        <dbReference type="ARBA" id="ARBA00023004"/>
    </source>
</evidence>
<keyword evidence="2" id="KW-0479">Metal-binding</keyword>
<dbReference type="InterPro" id="IPR007160">
    <property type="entry name" value="DUF362"/>
</dbReference>
<dbReference type="GO" id="GO:0051539">
    <property type="term" value="F:4 iron, 4 sulfur cluster binding"/>
    <property type="evidence" value="ECO:0007669"/>
    <property type="project" value="UniProtKB-KW"/>
</dbReference>
<comment type="caution">
    <text evidence="6">The sequence shown here is derived from an EMBL/GenBank/DDBJ whole genome shotgun (WGS) entry which is preliminary data.</text>
</comment>
<evidence type="ECO:0000313" key="7">
    <source>
        <dbReference type="Proteomes" id="UP000324159"/>
    </source>
</evidence>
<evidence type="ECO:0000256" key="4">
    <source>
        <dbReference type="ARBA" id="ARBA00023014"/>
    </source>
</evidence>
<evidence type="ECO:0000256" key="1">
    <source>
        <dbReference type="ARBA" id="ARBA00022485"/>
    </source>
</evidence>
<keyword evidence="3" id="KW-0408">Iron</keyword>
<dbReference type="Pfam" id="PF12838">
    <property type="entry name" value="Fer4_7"/>
    <property type="match status" value="1"/>
</dbReference>
<dbReference type="OrthoDB" id="9781559at2"/>
<dbReference type="Gene3D" id="3.30.70.20">
    <property type="match status" value="1"/>
</dbReference>
<keyword evidence="1" id="KW-0004">4Fe-4S</keyword>
<keyword evidence="4" id="KW-0411">Iron-sulfur</keyword>
<protein>
    <recommendedName>
        <fullName evidence="5">4Fe-4S ferredoxin-type domain-containing protein</fullName>
    </recommendedName>
</protein>